<evidence type="ECO:0000256" key="5">
    <source>
        <dbReference type="ARBA" id="ARBA00022737"/>
    </source>
</evidence>
<dbReference type="Gene3D" id="3.30.710.10">
    <property type="entry name" value="Potassium Channel Kv1.1, Chain A"/>
    <property type="match status" value="1"/>
</dbReference>
<comment type="similarity">
    <text evidence="2">Belongs to the TUB family.</text>
</comment>
<name>A0A8J2EHZ2_COTCN</name>
<gene>
    <name evidence="8" type="ORF">HICCMSTLAB_LOCUS2096</name>
</gene>
<dbReference type="GO" id="GO:0005737">
    <property type="term" value="C:cytoplasm"/>
    <property type="evidence" value="ECO:0007669"/>
    <property type="project" value="UniProtKB-SubCell"/>
</dbReference>
<dbReference type="SUPFAM" id="SSF54695">
    <property type="entry name" value="POZ domain"/>
    <property type="match status" value="1"/>
</dbReference>
<feature type="compositionally biased region" description="Basic and acidic residues" evidence="6">
    <location>
        <begin position="1348"/>
        <end position="1373"/>
    </location>
</feature>
<feature type="compositionally biased region" description="Low complexity" evidence="6">
    <location>
        <begin position="866"/>
        <end position="876"/>
    </location>
</feature>
<dbReference type="InterPro" id="IPR000210">
    <property type="entry name" value="BTB/POZ_dom"/>
</dbReference>
<dbReference type="FunFam" id="3.30.710.10:FF:000159">
    <property type="entry name" value="Speckle-type POZ protein B"/>
    <property type="match status" value="1"/>
</dbReference>
<evidence type="ECO:0000256" key="6">
    <source>
        <dbReference type="SAM" id="MobiDB-lite"/>
    </source>
</evidence>
<dbReference type="Gene3D" id="2.130.10.10">
    <property type="entry name" value="YVTN repeat-like/Quinoprotein amine dehydrogenase"/>
    <property type="match status" value="1"/>
</dbReference>
<feature type="compositionally biased region" description="Pro residues" evidence="6">
    <location>
        <begin position="1009"/>
        <end position="1018"/>
    </location>
</feature>
<dbReference type="InterPro" id="IPR025659">
    <property type="entry name" value="Tubby-like_C"/>
</dbReference>
<feature type="region of interest" description="Disordered" evidence="6">
    <location>
        <begin position="865"/>
        <end position="907"/>
    </location>
</feature>
<protein>
    <submittedName>
        <fullName evidence="8">Similar to Tulp4: Tubby-related protein 4 (Mus musculus)</fullName>
    </submittedName>
</protein>
<dbReference type="Pfam" id="PF24797">
    <property type="entry name" value="Beta-prop_WDR35_TULP_N"/>
    <property type="match status" value="1"/>
</dbReference>
<feature type="region of interest" description="Disordered" evidence="6">
    <location>
        <begin position="1190"/>
        <end position="1215"/>
    </location>
</feature>
<dbReference type="Gene3D" id="3.20.90.10">
    <property type="entry name" value="Tubby Protein, Chain A"/>
    <property type="match status" value="2"/>
</dbReference>
<evidence type="ECO:0000256" key="2">
    <source>
        <dbReference type="ARBA" id="ARBA00007129"/>
    </source>
</evidence>
<evidence type="ECO:0000256" key="4">
    <source>
        <dbReference type="ARBA" id="ARBA00022574"/>
    </source>
</evidence>
<dbReference type="SMART" id="SM00225">
    <property type="entry name" value="BTB"/>
    <property type="match status" value="1"/>
</dbReference>
<dbReference type="EMBL" id="CAJNRD030001116">
    <property type="protein sequence ID" value="CAG5076115.1"/>
    <property type="molecule type" value="Genomic_DNA"/>
</dbReference>
<evidence type="ECO:0000313" key="9">
    <source>
        <dbReference type="Proteomes" id="UP000786811"/>
    </source>
</evidence>
<feature type="compositionally biased region" description="Low complexity" evidence="6">
    <location>
        <begin position="1404"/>
        <end position="1414"/>
    </location>
</feature>
<dbReference type="InterPro" id="IPR000007">
    <property type="entry name" value="Tubby_C"/>
</dbReference>
<dbReference type="Gene3D" id="2.60.210.10">
    <property type="entry name" value="Apoptosis, Tumor Necrosis Factor Receptor Associated Protein 2, Chain A"/>
    <property type="match status" value="1"/>
</dbReference>
<feature type="compositionally biased region" description="Polar residues" evidence="6">
    <location>
        <begin position="1035"/>
        <end position="1045"/>
    </location>
</feature>
<dbReference type="SUPFAM" id="SSF54518">
    <property type="entry name" value="Tubby C-terminal domain-like"/>
    <property type="match status" value="1"/>
</dbReference>
<dbReference type="PANTHER" id="PTHR16517">
    <property type="entry name" value="TUBBY-RELATED"/>
    <property type="match status" value="1"/>
</dbReference>
<evidence type="ECO:0000256" key="3">
    <source>
        <dbReference type="ARBA" id="ARBA00022490"/>
    </source>
</evidence>
<dbReference type="Proteomes" id="UP000786811">
    <property type="component" value="Unassembled WGS sequence"/>
</dbReference>
<evidence type="ECO:0000256" key="1">
    <source>
        <dbReference type="ARBA" id="ARBA00004496"/>
    </source>
</evidence>
<dbReference type="Pfam" id="PF01167">
    <property type="entry name" value="Tub"/>
    <property type="match status" value="1"/>
</dbReference>
<reference evidence="8" key="1">
    <citation type="submission" date="2021-04" db="EMBL/GenBank/DDBJ databases">
        <authorList>
            <person name="Chebbi M.A.C M."/>
        </authorList>
    </citation>
    <scope>NUCLEOTIDE SEQUENCE</scope>
</reference>
<organism evidence="8 9">
    <name type="scientific">Cotesia congregata</name>
    <name type="common">Parasitoid wasp</name>
    <name type="synonym">Apanteles congregatus</name>
    <dbReference type="NCBI Taxonomy" id="51543"/>
    <lineage>
        <taxon>Eukaryota</taxon>
        <taxon>Metazoa</taxon>
        <taxon>Ecdysozoa</taxon>
        <taxon>Arthropoda</taxon>
        <taxon>Hexapoda</taxon>
        <taxon>Insecta</taxon>
        <taxon>Pterygota</taxon>
        <taxon>Neoptera</taxon>
        <taxon>Endopterygota</taxon>
        <taxon>Hymenoptera</taxon>
        <taxon>Apocrita</taxon>
        <taxon>Ichneumonoidea</taxon>
        <taxon>Braconidae</taxon>
        <taxon>Microgastrinae</taxon>
        <taxon>Cotesia</taxon>
    </lineage>
</organism>
<dbReference type="InterPro" id="IPR011333">
    <property type="entry name" value="SKP1/BTB/POZ_sf"/>
</dbReference>
<sequence>MLGSANPQINTIGCLVVAPSSVSSIFSTGGKNNDKWCLELAIEKENNESEEYSWVSLQLKLCNVKNYVRAKFFFFFVNSQKEKIMTDFEAYHHPVGDEYLIHCRFSKFRISNKFARFVKIDNLFEKIIEWSQNDALTIGVDLTVYDDYVPSDPSLTPLKAPSRSIGDDFKDLIAAKKKCDVKIKVGTEIFDAHKVILIAQSCVFDGMFSHNMKESEENEITIPDVDPVVFKKVFDYIYTDKVEDLDTFAEELLEASDKYQLLALREICEESLSRTISVENSIRRLVLADRHNSERLVDVVIKYVVSKLASLKDTEEYKALEESYPALFLAVLKEHVNRFGIDKWYVAVITLKDEGWKLNRANYYQEGWLATGNARGLVGVTFTTSHCRTRITENPLRANYNLRGHQSERKLSREEYRCQKYMDFRASKSDDATIRKMSSNKVILEMSKSLVSADGSRSTVMIRDEVINVILVKWNEPYQKLASCDSSGVIFVWIKYEGRWSIELINDRSTPVTHFSWSHDGRMALICYRDGFVLVGSVGGQRYWSSMLNDQATITCGIWTPDDLQVYFGTTSGQLIVMDVHGAMVSEVQLSAGITSMAWSAQKFRMEEGDLEDDDICGVQTQPDERTYVLAVCLTDGNIVMLRSYDDLSPITIKTGLKAPLFAEWSNSRELLAIAGTKESETSIANPPEYNNLLKFYSFTGTLIYTTTIPYTQGQVSALTWGHNDWRLFIATGAKVHAAWVSRNVGSLQLLATLAVRAALTRESSVQQLPLPRRLRAPVAALFASTIRSCVPEPRELRKFVSRPPPGGGRLHCTMLRHAGEPAPCYTLYLEYLGGLVPLLKGRRTSKIRPEFVIFDPQSQDTLQIPDYSFPSFSDSSDTERDTAELCGSPRNRRKNRRKKDDKSNDESDVLTYIDTLPEDGRLVEVTSNIWGTKFKIHGLTDSVPANLGQVTYRTSLLHLQPRQMTLVITELRDDLPAGPDPSFNPNLFSEDEEETFSEPQGASRPVDIPAPPAPPIAPMTSRGTRLNPAPRPKSQLSSQSQFISNPEVPPENFPFDEDFPYVANHFHHQNMLDFCENLRATSSNYRSSRHQPRCCDVPALQSPKNAVAPTQTLIATSNSSSDYSGNIQRVKTSLISEQSSIRKELEINKINQLDDKNVAASLPTSRCQTNGGSTSPIYVNFSASNGSFVHTKPSSHQKGKNLRTSGAQNGKTEREELRFIDEEAVAKEPELRSVHRTPTVVSIGPINPVLDPMVRSCSVGYLDLVDAQMVPCEVALKMLRKEAPNKRLVLVSRKTKRRKKKAQEGQARPRLRTCGKSRSLDSSDMFPSTEQILPVKLLEHVEEIEKREELGTSKEEDKREEKVLKETGDTKSSDSLSSSLDGLAARLRDFDDTNSLPPPSPRPNIRLPRSSPSSPAPTKKGKRPASASPIRRRLLSSPLLNRRTRKNRGESSDDEGPQDDSSSRSYRNLETFQKAQLRQKLKHRGNGVLANKPEELVMHNKAPMWNESSQVYQLDFGGRVTQESAKNFQIEYRGKQVMQFGRIDGNAYTLDFQYPFSALQAFAVALANVTQRLK</sequence>
<dbReference type="Pfam" id="PF00651">
    <property type="entry name" value="BTB"/>
    <property type="match status" value="1"/>
</dbReference>
<feature type="region of interest" description="Disordered" evidence="6">
    <location>
        <begin position="977"/>
        <end position="1046"/>
    </location>
</feature>
<dbReference type="InterPro" id="IPR015943">
    <property type="entry name" value="WD40/YVTN_repeat-like_dom_sf"/>
</dbReference>
<dbReference type="PANTHER" id="PTHR16517:SF2">
    <property type="entry name" value="TUBBY-RELATED PROTEIN 4"/>
    <property type="match status" value="1"/>
</dbReference>
<dbReference type="OrthoDB" id="8775810at2759"/>
<feature type="region of interest" description="Disordered" evidence="6">
    <location>
        <begin position="1348"/>
        <end position="1467"/>
    </location>
</feature>
<dbReference type="InterPro" id="IPR056159">
    <property type="entry name" value="Beta-prop_IFT121_TULP_N"/>
</dbReference>
<dbReference type="Gene3D" id="1.25.40.420">
    <property type="match status" value="1"/>
</dbReference>
<dbReference type="InterPro" id="IPR008974">
    <property type="entry name" value="TRAF-like"/>
</dbReference>
<feature type="region of interest" description="Disordered" evidence="6">
    <location>
        <begin position="1293"/>
        <end position="1329"/>
    </location>
</feature>
<keyword evidence="4" id="KW-0853">WD repeat</keyword>
<proteinExistence type="inferred from homology"/>
<keyword evidence="5" id="KW-0677">Repeat</keyword>
<keyword evidence="9" id="KW-1185">Reference proteome</keyword>
<feature type="domain" description="BTB" evidence="7">
    <location>
        <begin position="179"/>
        <end position="246"/>
    </location>
</feature>
<evidence type="ECO:0000259" key="7">
    <source>
        <dbReference type="PROSITE" id="PS50097"/>
    </source>
</evidence>
<comment type="caution">
    <text evidence="8">The sequence shown here is derived from an EMBL/GenBank/DDBJ whole genome shotgun (WGS) entry which is preliminary data.</text>
</comment>
<comment type="subcellular location">
    <subcellularLocation>
        <location evidence="1">Cytoplasm</location>
    </subcellularLocation>
</comment>
<dbReference type="SUPFAM" id="SSF49599">
    <property type="entry name" value="TRAF domain-like"/>
    <property type="match status" value="1"/>
</dbReference>
<keyword evidence="3" id="KW-0963">Cytoplasm</keyword>
<dbReference type="SUPFAM" id="SSF82171">
    <property type="entry name" value="DPP6 N-terminal domain-like"/>
    <property type="match status" value="1"/>
</dbReference>
<dbReference type="PROSITE" id="PS50097">
    <property type="entry name" value="BTB"/>
    <property type="match status" value="1"/>
</dbReference>
<evidence type="ECO:0000313" key="8">
    <source>
        <dbReference type="EMBL" id="CAG5076115.1"/>
    </source>
</evidence>
<accession>A0A8J2EHZ2</accession>